<keyword evidence="1" id="KW-0472">Membrane</keyword>
<dbReference type="Proteomes" id="UP000189337">
    <property type="component" value="Unassembled WGS sequence"/>
</dbReference>
<protein>
    <submittedName>
        <fullName evidence="2">Uncharacterized protein</fullName>
    </submittedName>
</protein>
<evidence type="ECO:0000256" key="1">
    <source>
        <dbReference type="SAM" id="Phobius"/>
    </source>
</evidence>
<accession>A0AB73MF35</accession>
<feature type="transmembrane region" description="Helical" evidence="1">
    <location>
        <begin position="54"/>
        <end position="71"/>
    </location>
</feature>
<keyword evidence="1" id="KW-1133">Transmembrane helix</keyword>
<reference evidence="2 3" key="1">
    <citation type="submission" date="2017-01" db="EMBL/GenBank/DDBJ databases">
        <title>Comparative genomic analysis of Brazilian Leptospira santarosai.</title>
        <authorList>
            <person name="Moreno L.Z."/>
            <person name="Miraglia F."/>
            <person name="Kremer F.S."/>
            <person name="Eslabao M.R."/>
            <person name="Lilenbaum W."/>
            <person name="Dellagostin O.A."/>
            <person name="Moreno A.M."/>
        </authorList>
    </citation>
    <scope>NUCLEOTIDE SEQUENCE [LARGE SCALE GENOMIC DNA]</scope>
    <source>
        <strain evidence="2 3">M52/8-19</strain>
    </source>
</reference>
<comment type="caution">
    <text evidence="2">The sequence shown here is derived from an EMBL/GenBank/DDBJ whole genome shotgun (WGS) entry which is preliminary data.</text>
</comment>
<dbReference type="AlphaFoldDB" id="A0AB73MF35"/>
<keyword evidence="1" id="KW-0812">Transmembrane</keyword>
<gene>
    <name evidence="2" type="ORF">BWD14_07765</name>
</gene>
<evidence type="ECO:0000313" key="2">
    <source>
        <dbReference type="EMBL" id="ONF93425.1"/>
    </source>
</evidence>
<dbReference type="EMBL" id="MTSU01000005">
    <property type="protein sequence ID" value="ONF93425.1"/>
    <property type="molecule type" value="Genomic_DNA"/>
</dbReference>
<proteinExistence type="predicted"/>
<name>A0AB73MF35_9LEPT</name>
<sequence length="72" mass="8729">MKSPFCVRRKIHFIEVLQRSVVRIPLKTLNENSFYRGTRKFKIKRVPNQTNGEFFTRILFSISLRIFFAFLF</sequence>
<organism evidence="2 3">
    <name type="scientific">Leptospira santarosai</name>
    <dbReference type="NCBI Taxonomy" id="28183"/>
    <lineage>
        <taxon>Bacteria</taxon>
        <taxon>Pseudomonadati</taxon>
        <taxon>Spirochaetota</taxon>
        <taxon>Spirochaetia</taxon>
        <taxon>Leptospirales</taxon>
        <taxon>Leptospiraceae</taxon>
        <taxon>Leptospira</taxon>
    </lineage>
</organism>
<evidence type="ECO:0000313" key="3">
    <source>
        <dbReference type="Proteomes" id="UP000189337"/>
    </source>
</evidence>